<evidence type="ECO:0000313" key="2">
    <source>
        <dbReference type="EMBL" id="MFC7219026.1"/>
    </source>
</evidence>
<reference evidence="3" key="1">
    <citation type="journal article" date="2019" name="Int. J. Syst. Evol. Microbiol.">
        <title>The Global Catalogue of Microorganisms (GCM) 10K type strain sequencing project: providing services to taxonomists for standard genome sequencing and annotation.</title>
        <authorList>
            <consortium name="The Broad Institute Genomics Platform"/>
            <consortium name="The Broad Institute Genome Sequencing Center for Infectious Disease"/>
            <person name="Wu L."/>
            <person name="Ma J."/>
        </authorList>
    </citation>
    <scope>NUCLEOTIDE SEQUENCE [LARGE SCALE GENOMIC DNA]</scope>
    <source>
        <strain evidence="3">CGMCC 1.13681</strain>
    </source>
</reference>
<dbReference type="Gene3D" id="2.60.40.420">
    <property type="entry name" value="Cupredoxins - blue copper proteins"/>
    <property type="match status" value="1"/>
</dbReference>
<sequence>MTPTHPGARGAARSTRAPRTPTLATVLSLTLALALAAAGCSRPTTHHRPGTNHDTTTNSVAPATQPPDDAGSDLPGTKVPGSDGSEGGESTTPHKTVEIEIADGRVSPPPGRVELRKGVQVRLTVTSDRDDELHVHGLDVGTELPAGETTTYAFTPTRTGVFEVETHASHLVLTQLVVR</sequence>
<feature type="compositionally biased region" description="Polar residues" evidence="1">
    <location>
        <begin position="52"/>
        <end position="62"/>
    </location>
</feature>
<feature type="region of interest" description="Disordered" evidence="1">
    <location>
        <begin position="41"/>
        <end position="112"/>
    </location>
</feature>
<keyword evidence="3" id="KW-1185">Reference proteome</keyword>
<organism evidence="2 3">
    <name type="scientific">Streptomyces polyrhachis</name>
    <dbReference type="NCBI Taxonomy" id="1282885"/>
    <lineage>
        <taxon>Bacteria</taxon>
        <taxon>Bacillati</taxon>
        <taxon>Actinomycetota</taxon>
        <taxon>Actinomycetes</taxon>
        <taxon>Kitasatosporales</taxon>
        <taxon>Streptomycetaceae</taxon>
        <taxon>Streptomyces</taxon>
    </lineage>
</organism>
<feature type="region of interest" description="Disordered" evidence="1">
    <location>
        <begin position="1"/>
        <end position="21"/>
    </location>
</feature>
<proteinExistence type="predicted"/>
<comment type="caution">
    <text evidence="2">The sequence shown here is derived from an EMBL/GenBank/DDBJ whole genome shotgun (WGS) entry which is preliminary data.</text>
</comment>
<dbReference type="SUPFAM" id="SSF49503">
    <property type="entry name" value="Cupredoxins"/>
    <property type="match status" value="1"/>
</dbReference>
<protein>
    <recommendedName>
        <fullName evidence="4">EfeO-type cupredoxin-like domain-containing protein</fullName>
    </recommendedName>
</protein>
<dbReference type="Proteomes" id="UP001596413">
    <property type="component" value="Unassembled WGS sequence"/>
</dbReference>
<gene>
    <name evidence="2" type="ORF">ACFQLX_12750</name>
</gene>
<evidence type="ECO:0000256" key="1">
    <source>
        <dbReference type="SAM" id="MobiDB-lite"/>
    </source>
</evidence>
<dbReference type="EMBL" id="JBHSZO010000017">
    <property type="protein sequence ID" value="MFC7219026.1"/>
    <property type="molecule type" value="Genomic_DNA"/>
</dbReference>
<name>A0ABW2GGF8_9ACTN</name>
<dbReference type="InterPro" id="IPR008972">
    <property type="entry name" value="Cupredoxin"/>
</dbReference>
<evidence type="ECO:0000313" key="3">
    <source>
        <dbReference type="Proteomes" id="UP001596413"/>
    </source>
</evidence>
<dbReference type="RefSeq" id="WP_386414537.1">
    <property type="nucleotide sequence ID" value="NZ_JBHSZO010000017.1"/>
</dbReference>
<evidence type="ECO:0008006" key="4">
    <source>
        <dbReference type="Google" id="ProtNLM"/>
    </source>
</evidence>
<accession>A0ABW2GGF8</accession>